<dbReference type="Pfam" id="PF01753">
    <property type="entry name" value="zf-MYND"/>
    <property type="match status" value="1"/>
</dbReference>
<dbReference type="EMBL" id="JADCUA010000035">
    <property type="protein sequence ID" value="KAH9829807.1"/>
    <property type="molecule type" value="Genomic_DNA"/>
</dbReference>
<dbReference type="PANTHER" id="PTHR10237">
    <property type="entry name" value="DEFORMED EPIDERMAL AUTOREGULATORY FACTOR 1 HOMOLOG SUPPRESSIN"/>
    <property type="match status" value="1"/>
</dbReference>
<comment type="caution">
    <text evidence="10">The sequence shown here is derived from an EMBL/GenBank/DDBJ whole genome shotgun (WGS) entry which is preliminary data.</text>
</comment>
<name>A0ABQ8K030_9APHY</name>
<feature type="domain" description="MYND-type" evidence="9">
    <location>
        <begin position="157"/>
        <end position="198"/>
    </location>
</feature>
<evidence type="ECO:0000256" key="7">
    <source>
        <dbReference type="ARBA" id="ARBA00023242"/>
    </source>
</evidence>
<gene>
    <name evidence="10" type="ORF">C8Q71DRAFT_862920</name>
</gene>
<sequence>MSQKPLPDGPEYLHLLLLLYGSKKDDQLSDDRFGQDQRRVEVDLRLKLPRTDMHPPEIDRYAREFVWLNYASVKHTQKPNAPADKPARMSQQDAASWAHLKPPRINLYLHLVCDPSTGPCALKLREAHLFMAATTGFPPQPPGPRENPFEYSPMAVCAGCQREETMDMLTKKCSGCDLTRYCSPDCQKKHWREHKAFCRTPKAVKWVWP</sequence>
<keyword evidence="3" id="KW-0862">Zinc</keyword>
<evidence type="ECO:0000256" key="6">
    <source>
        <dbReference type="ARBA" id="ARBA00023163"/>
    </source>
</evidence>
<evidence type="ECO:0000256" key="8">
    <source>
        <dbReference type="PROSITE-ProRule" id="PRU00134"/>
    </source>
</evidence>
<keyword evidence="6" id="KW-0804">Transcription</keyword>
<evidence type="ECO:0000256" key="4">
    <source>
        <dbReference type="ARBA" id="ARBA00023015"/>
    </source>
</evidence>
<keyword evidence="11" id="KW-1185">Reference proteome</keyword>
<evidence type="ECO:0000313" key="10">
    <source>
        <dbReference type="EMBL" id="KAH9829807.1"/>
    </source>
</evidence>
<accession>A0ABQ8K030</accession>
<dbReference type="PROSITE" id="PS50865">
    <property type="entry name" value="ZF_MYND_2"/>
    <property type="match status" value="1"/>
</dbReference>
<dbReference type="InterPro" id="IPR002893">
    <property type="entry name" value="Znf_MYND"/>
</dbReference>
<protein>
    <recommendedName>
        <fullName evidence="9">MYND-type domain-containing protein</fullName>
    </recommendedName>
</protein>
<keyword evidence="2 8" id="KW-0863">Zinc-finger</keyword>
<organism evidence="10 11">
    <name type="scientific">Rhodofomes roseus</name>
    <dbReference type="NCBI Taxonomy" id="34475"/>
    <lineage>
        <taxon>Eukaryota</taxon>
        <taxon>Fungi</taxon>
        <taxon>Dikarya</taxon>
        <taxon>Basidiomycota</taxon>
        <taxon>Agaricomycotina</taxon>
        <taxon>Agaricomycetes</taxon>
        <taxon>Polyporales</taxon>
        <taxon>Rhodofomes</taxon>
    </lineage>
</organism>
<dbReference type="InterPro" id="IPR024119">
    <property type="entry name" value="TF_DEAF-1"/>
</dbReference>
<dbReference type="Gene3D" id="6.10.140.2220">
    <property type="match status" value="1"/>
</dbReference>
<evidence type="ECO:0000256" key="2">
    <source>
        <dbReference type="ARBA" id="ARBA00022771"/>
    </source>
</evidence>
<dbReference type="PROSITE" id="PS01360">
    <property type="entry name" value="ZF_MYND_1"/>
    <property type="match status" value="1"/>
</dbReference>
<evidence type="ECO:0000313" key="11">
    <source>
        <dbReference type="Proteomes" id="UP000814176"/>
    </source>
</evidence>
<evidence type="ECO:0000256" key="1">
    <source>
        <dbReference type="ARBA" id="ARBA00022723"/>
    </source>
</evidence>
<evidence type="ECO:0000256" key="3">
    <source>
        <dbReference type="ARBA" id="ARBA00022833"/>
    </source>
</evidence>
<reference evidence="10 11" key="1">
    <citation type="journal article" date="2021" name="Environ. Microbiol.">
        <title>Gene family expansions and transcriptome signatures uncover fungal adaptations to wood decay.</title>
        <authorList>
            <person name="Hage H."/>
            <person name="Miyauchi S."/>
            <person name="Viragh M."/>
            <person name="Drula E."/>
            <person name="Min B."/>
            <person name="Chaduli D."/>
            <person name="Navarro D."/>
            <person name="Favel A."/>
            <person name="Norest M."/>
            <person name="Lesage-Meessen L."/>
            <person name="Balint B."/>
            <person name="Merenyi Z."/>
            <person name="de Eugenio L."/>
            <person name="Morin E."/>
            <person name="Martinez A.T."/>
            <person name="Baldrian P."/>
            <person name="Stursova M."/>
            <person name="Martinez M.J."/>
            <person name="Novotny C."/>
            <person name="Magnuson J.K."/>
            <person name="Spatafora J.W."/>
            <person name="Maurice S."/>
            <person name="Pangilinan J."/>
            <person name="Andreopoulos W."/>
            <person name="LaButti K."/>
            <person name="Hundley H."/>
            <person name="Na H."/>
            <person name="Kuo A."/>
            <person name="Barry K."/>
            <person name="Lipzen A."/>
            <person name="Henrissat B."/>
            <person name="Riley R."/>
            <person name="Ahrendt S."/>
            <person name="Nagy L.G."/>
            <person name="Grigoriev I.V."/>
            <person name="Martin F."/>
            <person name="Rosso M.N."/>
        </authorList>
    </citation>
    <scope>NUCLEOTIDE SEQUENCE [LARGE SCALE GENOMIC DNA]</scope>
    <source>
        <strain evidence="10 11">CIRM-BRFM 1785</strain>
    </source>
</reference>
<dbReference type="RefSeq" id="XP_047773170.1">
    <property type="nucleotide sequence ID" value="XM_047928092.1"/>
</dbReference>
<dbReference type="GeneID" id="72008824"/>
<dbReference type="SUPFAM" id="SSF144232">
    <property type="entry name" value="HIT/MYND zinc finger-like"/>
    <property type="match status" value="1"/>
</dbReference>
<evidence type="ECO:0000259" key="9">
    <source>
        <dbReference type="PROSITE" id="PS50865"/>
    </source>
</evidence>
<evidence type="ECO:0000256" key="5">
    <source>
        <dbReference type="ARBA" id="ARBA00023125"/>
    </source>
</evidence>
<keyword evidence="4" id="KW-0805">Transcription regulation</keyword>
<dbReference type="Proteomes" id="UP000814176">
    <property type="component" value="Unassembled WGS sequence"/>
</dbReference>
<proteinExistence type="predicted"/>
<keyword evidence="1" id="KW-0479">Metal-binding</keyword>
<keyword evidence="5" id="KW-0238">DNA-binding</keyword>
<dbReference type="PANTHER" id="PTHR10237:SF1">
    <property type="entry name" value="DEFORMED EPIDERMAL AUTOREGULATORY FACTOR 1 HOMOLOG"/>
    <property type="match status" value="1"/>
</dbReference>
<keyword evidence="7" id="KW-0539">Nucleus</keyword>